<dbReference type="EMBL" id="AMWG01000186">
    <property type="protein sequence ID" value="ELP29580.1"/>
    <property type="molecule type" value="Genomic_DNA"/>
</dbReference>
<dbReference type="Proteomes" id="UP000010959">
    <property type="component" value="Unassembled WGS sequence"/>
</dbReference>
<organism evidence="1 2">
    <name type="scientific">Rhodopirellula baltica SWK14</name>
    <dbReference type="NCBI Taxonomy" id="993516"/>
    <lineage>
        <taxon>Bacteria</taxon>
        <taxon>Pseudomonadati</taxon>
        <taxon>Planctomycetota</taxon>
        <taxon>Planctomycetia</taxon>
        <taxon>Pirellulales</taxon>
        <taxon>Pirellulaceae</taxon>
        <taxon>Rhodopirellula</taxon>
    </lineage>
</organism>
<accession>L7C6Z8</accession>
<protein>
    <recommendedName>
        <fullName evidence="3">Nucleotidyltransferase</fullName>
    </recommendedName>
</protein>
<evidence type="ECO:0000313" key="1">
    <source>
        <dbReference type="EMBL" id="ELP29580.1"/>
    </source>
</evidence>
<comment type="caution">
    <text evidence="1">The sequence shown here is derived from an EMBL/GenBank/DDBJ whole genome shotgun (WGS) entry which is preliminary data.</text>
</comment>
<dbReference type="PANTHER" id="PTHR34817">
    <property type="entry name" value="NUCLEOTIDYLTRANSFERASE"/>
    <property type="match status" value="1"/>
</dbReference>
<evidence type="ECO:0000313" key="2">
    <source>
        <dbReference type="Proteomes" id="UP000010959"/>
    </source>
</evidence>
<reference evidence="1 2" key="1">
    <citation type="journal article" date="2013" name="Mar. Genomics">
        <title>Expression of sulfatases in Rhodopirellula baltica and the diversity of sulfatases in the genus Rhodopirellula.</title>
        <authorList>
            <person name="Wegner C.E."/>
            <person name="Richter-Heitmann T."/>
            <person name="Klindworth A."/>
            <person name="Klockow C."/>
            <person name="Richter M."/>
            <person name="Achstetter T."/>
            <person name="Glockner F.O."/>
            <person name="Harder J."/>
        </authorList>
    </citation>
    <scope>NUCLEOTIDE SEQUENCE [LARGE SCALE GENOMIC DNA]</scope>
    <source>
        <strain evidence="1 2">SWK14</strain>
    </source>
</reference>
<proteinExistence type="predicted"/>
<dbReference type="AlphaFoldDB" id="L7C6Z8"/>
<dbReference type="Pfam" id="PF10127">
    <property type="entry name" value="RlaP"/>
    <property type="match status" value="1"/>
</dbReference>
<gene>
    <name evidence="1" type="ORF">RBSWK_06436</name>
</gene>
<sequence length="274" mass="31717">MRSPVDRTHAYRVKFSDGFEAAIHHDQLVRLSEFKNQSIRDASAPLMDSGLYERVIYRCVIGSRAYGLDDEDSDTDRRGIYLPPAELHWSLYGVPEQLENDQTQEVYWELQKFIVLALKANPNVLECLYSPIVESVTPLGKDLLAMRDAFLSKLVFQTFSGYVASQFKKMQTDIRNQGRVKWKHVMHLIRLLLSGTHVLQNGEMIVDVGQHRDRLLTIKHGDMPFHAADEWRQELQREFESAFQTTPLPDRPDYERANAFLVDARRKAVQEDLP</sequence>
<dbReference type="InterPro" id="IPR018775">
    <property type="entry name" value="RlaP"/>
</dbReference>
<name>L7C6Z8_RHOBT</name>
<dbReference type="PATRIC" id="fig|993516.3.peg.6902"/>
<dbReference type="PANTHER" id="PTHR34817:SF2">
    <property type="entry name" value="NUCLEOTIDYLTRANSFERASE"/>
    <property type="match status" value="1"/>
</dbReference>
<evidence type="ECO:0008006" key="3">
    <source>
        <dbReference type="Google" id="ProtNLM"/>
    </source>
</evidence>